<keyword evidence="2" id="KW-1185">Reference proteome</keyword>
<accession>A0ABY9BFN0</accession>
<gene>
    <name evidence="1" type="ORF">VitviT2T_001463</name>
</gene>
<organism evidence="1 2">
    <name type="scientific">Vitis vinifera</name>
    <name type="common">Grape</name>
    <dbReference type="NCBI Taxonomy" id="29760"/>
    <lineage>
        <taxon>Eukaryota</taxon>
        <taxon>Viridiplantae</taxon>
        <taxon>Streptophyta</taxon>
        <taxon>Embryophyta</taxon>
        <taxon>Tracheophyta</taxon>
        <taxon>Spermatophyta</taxon>
        <taxon>Magnoliopsida</taxon>
        <taxon>eudicotyledons</taxon>
        <taxon>Gunneridae</taxon>
        <taxon>Pentapetalae</taxon>
        <taxon>rosids</taxon>
        <taxon>Vitales</taxon>
        <taxon>Vitaceae</taxon>
        <taxon>Viteae</taxon>
        <taxon>Vitis</taxon>
    </lineage>
</organism>
<dbReference type="PANTHER" id="PTHR45290:SF1">
    <property type="entry name" value="OS03G0300300 PROTEIN"/>
    <property type="match status" value="1"/>
</dbReference>
<protein>
    <submittedName>
        <fullName evidence="1">Uncharacterized protein</fullName>
    </submittedName>
</protein>
<proteinExistence type="predicted"/>
<reference evidence="1 2" key="1">
    <citation type="journal article" date="2023" name="Hortic Res">
        <title>The complete reference genome for grapevine (Vitis vinifera L.) genetics and breeding.</title>
        <authorList>
            <person name="Shi X."/>
            <person name="Cao S."/>
            <person name="Wang X."/>
            <person name="Huang S."/>
            <person name="Wang Y."/>
            <person name="Liu Z."/>
            <person name="Liu W."/>
            <person name="Leng X."/>
            <person name="Peng Y."/>
            <person name="Wang N."/>
            <person name="Wang Y."/>
            <person name="Ma Z."/>
            <person name="Xu X."/>
            <person name="Zhang F."/>
            <person name="Xue H."/>
            <person name="Zhong H."/>
            <person name="Wang Y."/>
            <person name="Zhang K."/>
            <person name="Velt A."/>
            <person name="Avia K."/>
            <person name="Holtgrawe D."/>
            <person name="Grimplet J."/>
            <person name="Matus J.T."/>
            <person name="Ware D."/>
            <person name="Wu X."/>
            <person name="Wang H."/>
            <person name="Liu C."/>
            <person name="Fang Y."/>
            <person name="Rustenholz C."/>
            <person name="Cheng Z."/>
            <person name="Xiao H."/>
            <person name="Zhou Y."/>
        </authorList>
    </citation>
    <scope>NUCLEOTIDE SEQUENCE [LARGE SCALE GENOMIC DNA]</scope>
    <source>
        <strain evidence="2">cv. Pinot noir / PN40024</strain>
        <tissue evidence="1">Leaf</tissue>
    </source>
</reference>
<dbReference type="Proteomes" id="UP001227230">
    <property type="component" value="Chromosome 1"/>
</dbReference>
<evidence type="ECO:0000313" key="2">
    <source>
        <dbReference type="Proteomes" id="UP001227230"/>
    </source>
</evidence>
<dbReference type="EMBL" id="CP126648">
    <property type="protein sequence ID" value="WJZ81630.1"/>
    <property type="molecule type" value="Genomic_DNA"/>
</dbReference>
<dbReference type="PANTHER" id="PTHR45290">
    <property type="entry name" value="OS03G0300300 PROTEIN"/>
    <property type="match status" value="1"/>
</dbReference>
<name>A0ABY9BFN0_VITVI</name>
<evidence type="ECO:0000313" key="1">
    <source>
        <dbReference type="EMBL" id="WJZ81630.1"/>
    </source>
</evidence>
<sequence>MLSPVPQRGIHYLKYQNQKFLWDRRSLSVKSTLCFSRFVNNLWLLFGVSYGDAQIKIWGILNGQIQIEFADIISTDATNLYNKPERGHLSVDYTCLRMVVSGQQDKEKGSFNVRY</sequence>